<evidence type="ECO:0000256" key="4">
    <source>
        <dbReference type="SAM" id="Phobius"/>
    </source>
</evidence>
<gene>
    <name evidence="5" type="ORF">BV510_20515</name>
    <name evidence="6" type="ORF">CRI78_15465</name>
</gene>
<keyword evidence="2 4" id="KW-0472">Membrane</keyword>
<comment type="caution">
    <text evidence="5">The sequence shown here is derived from an EMBL/GenBank/DDBJ whole genome shotgun (WGS) entry which is preliminary data.</text>
</comment>
<name>A0A1T3W8V3_9MYCO</name>
<dbReference type="Proteomes" id="UP000220340">
    <property type="component" value="Unassembled WGS sequence"/>
</dbReference>
<dbReference type="PANTHER" id="PTHR37042:SF4">
    <property type="entry name" value="OUTER MEMBRANE PROTEIN RV1973"/>
    <property type="match status" value="1"/>
</dbReference>
<evidence type="ECO:0000256" key="1">
    <source>
        <dbReference type="ARBA" id="ARBA00004370"/>
    </source>
</evidence>
<reference evidence="6 8" key="2">
    <citation type="submission" date="2017-10" db="EMBL/GenBank/DDBJ databases">
        <title>The new phylogeny of genus Mycobacterium.</title>
        <authorList>
            <person name="Tortoli E."/>
            <person name="Trovato A."/>
            <person name="Cirillo D.M."/>
        </authorList>
    </citation>
    <scope>NUCLEOTIDE SEQUENCE [LARGE SCALE GENOMIC DNA]</scope>
    <source>
        <strain evidence="6 8">IP141170001</strain>
    </source>
</reference>
<dbReference type="AlphaFoldDB" id="A0A1T3W8V3"/>
<feature type="transmembrane region" description="Helical" evidence="4">
    <location>
        <begin position="65"/>
        <end position="87"/>
    </location>
</feature>
<accession>A0A1T3W8V3</accession>
<proteinExistence type="predicted"/>
<feature type="region of interest" description="Disordered" evidence="3">
    <location>
        <begin position="1"/>
        <end position="36"/>
    </location>
</feature>
<keyword evidence="8" id="KW-1185">Reference proteome</keyword>
<dbReference type="GO" id="GO:0016020">
    <property type="term" value="C:membrane"/>
    <property type="evidence" value="ECO:0007669"/>
    <property type="project" value="UniProtKB-SubCell"/>
</dbReference>
<protein>
    <recommendedName>
        <fullName evidence="9">Twin-arginine translocation pathway signal</fullName>
    </recommendedName>
</protein>
<feature type="compositionally biased region" description="Basic and acidic residues" evidence="3">
    <location>
        <begin position="1"/>
        <end position="15"/>
    </location>
</feature>
<dbReference type="OrthoDB" id="5196392at2"/>
<keyword evidence="4" id="KW-1133">Transmembrane helix</keyword>
<sequence>MATRGEPDPRRRPDQDVEGGVRPVTSEEPVTTEDTAATVAAEATTTTVAQTPTTPAASPSRLQKWIAPVLLAALLLTSAGVAGWLYFTDYRTDQQIDETARQAVLTAAADGAVALLSYSPATLDADFANAKSRMTGDFLDYYTQFTDEIVAPAAKEKQVQTSAAVTRKGIVDIEPDTAEVLVFINQSTTSRDNPDGSFTASAVKVVLEKQDGAWLIAAFDPV</sequence>
<dbReference type="EMBL" id="PDCR01000019">
    <property type="protein sequence ID" value="PEG53614.1"/>
    <property type="molecule type" value="Genomic_DNA"/>
</dbReference>
<comment type="subcellular location">
    <subcellularLocation>
        <location evidence="1">Membrane</location>
    </subcellularLocation>
</comment>
<evidence type="ECO:0000313" key="7">
    <source>
        <dbReference type="Proteomes" id="UP000191039"/>
    </source>
</evidence>
<evidence type="ECO:0000256" key="2">
    <source>
        <dbReference type="ARBA" id="ARBA00023136"/>
    </source>
</evidence>
<evidence type="ECO:0000313" key="5">
    <source>
        <dbReference type="EMBL" id="OPE50744.1"/>
    </source>
</evidence>
<reference evidence="5 7" key="1">
    <citation type="submission" date="2016-09" db="EMBL/GenBank/DDBJ databases">
        <title>genome sequences of unsequenced Mycobacteria.</title>
        <authorList>
            <person name="Greninger A.L."/>
            <person name="Jerome K.R."/>
            <person name="Mcnair B."/>
            <person name="Wallis C."/>
            <person name="Fang F."/>
        </authorList>
    </citation>
    <scope>NUCLEOTIDE SEQUENCE [LARGE SCALE GENOMIC DNA]</scope>
    <source>
        <strain evidence="5 7">BM1</strain>
    </source>
</reference>
<organism evidence="5 7">
    <name type="scientific">Mycolicibacterium diernhoferi</name>
    <dbReference type="NCBI Taxonomy" id="1801"/>
    <lineage>
        <taxon>Bacteria</taxon>
        <taxon>Bacillati</taxon>
        <taxon>Actinomycetota</taxon>
        <taxon>Actinomycetes</taxon>
        <taxon>Mycobacteriales</taxon>
        <taxon>Mycobacteriaceae</taxon>
        <taxon>Mycolicibacterium</taxon>
    </lineage>
</organism>
<dbReference type="PANTHER" id="PTHR37042">
    <property type="entry name" value="OUTER MEMBRANE PROTEIN RV1973"/>
    <property type="match status" value="1"/>
</dbReference>
<evidence type="ECO:0000313" key="8">
    <source>
        <dbReference type="Proteomes" id="UP000220340"/>
    </source>
</evidence>
<evidence type="ECO:0000256" key="3">
    <source>
        <dbReference type="SAM" id="MobiDB-lite"/>
    </source>
</evidence>
<dbReference type="Proteomes" id="UP000191039">
    <property type="component" value="Unassembled WGS sequence"/>
</dbReference>
<dbReference type="EMBL" id="MIJD01000247">
    <property type="protein sequence ID" value="OPE50744.1"/>
    <property type="molecule type" value="Genomic_DNA"/>
</dbReference>
<keyword evidence="4" id="KW-0812">Transmembrane</keyword>
<evidence type="ECO:0000313" key="6">
    <source>
        <dbReference type="EMBL" id="PEG53614.1"/>
    </source>
</evidence>
<evidence type="ECO:0008006" key="9">
    <source>
        <dbReference type="Google" id="ProtNLM"/>
    </source>
</evidence>